<dbReference type="RefSeq" id="XP_004991808.1">
    <property type="nucleotide sequence ID" value="XM_004991751.1"/>
</dbReference>
<reference evidence="1" key="1">
    <citation type="submission" date="2009-08" db="EMBL/GenBank/DDBJ databases">
        <title>Annotation of Salpingoeca rosetta.</title>
        <authorList>
            <consortium name="The Broad Institute Genome Sequencing Platform"/>
            <person name="Russ C."/>
            <person name="Cuomo C."/>
            <person name="Burger G."/>
            <person name="Gray M.W."/>
            <person name="Holland P.W.H."/>
            <person name="King N."/>
            <person name="Lang F.B.F."/>
            <person name="Roger A.J."/>
            <person name="Ruiz-Trillo I."/>
            <person name="Young S.K."/>
            <person name="Zeng Q."/>
            <person name="Gargeya S."/>
            <person name="Alvarado L."/>
            <person name="Berlin A."/>
            <person name="Chapman S.B."/>
            <person name="Chen Z."/>
            <person name="Freedman E."/>
            <person name="Gellesch M."/>
            <person name="Goldberg J."/>
            <person name="Griggs A."/>
            <person name="Gujja S."/>
            <person name="Heilman E."/>
            <person name="Heiman D."/>
            <person name="Howarth C."/>
            <person name="Mehta T."/>
            <person name="Neiman D."/>
            <person name="Pearson M."/>
            <person name="Roberts A."/>
            <person name="Saif S."/>
            <person name="Shea T."/>
            <person name="Shenoy N."/>
            <person name="Sisk P."/>
            <person name="Stolte C."/>
            <person name="Sykes S."/>
            <person name="White J."/>
            <person name="Yandava C."/>
            <person name="Haas B."/>
            <person name="Nusbaum C."/>
            <person name="Birren B."/>
        </authorList>
    </citation>
    <scope>NUCLEOTIDE SEQUENCE [LARGE SCALE GENOMIC DNA]</scope>
    <source>
        <strain evidence="1">ATCC 50818</strain>
    </source>
</reference>
<accession>F2UFS3</accession>
<evidence type="ECO:0000313" key="1">
    <source>
        <dbReference type="EMBL" id="EGD75351.1"/>
    </source>
</evidence>
<name>F2UFS3_SALR5</name>
<dbReference type="EMBL" id="GL832972">
    <property type="protein sequence ID" value="EGD75351.1"/>
    <property type="molecule type" value="Genomic_DNA"/>
</dbReference>
<protein>
    <submittedName>
        <fullName evidence="1">Uncharacterized protein</fullName>
    </submittedName>
</protein>
<dbReference type="InterPro" id="IPR036322">
    <property type="entry name" value="WD40_repeat_dom_sf"/>
</dbReference>
<keyword evidence="2" id="KW-1185">Reference proteome</keyword>
<dbReference type="GeneID" id="16072367"/>
<evidence type="ECO:0000313" key="2">
    <source>
        <dbReference type="Proteomes" id="UP000007799"/>
    </source>
</evidence>
<proteinExistence type="predicted"/>
<dbReference type="InParanoid" id="F2UFS3"/>
<sequence length="141" mass="15525">MTATTMATHPTDDSLLAIGTARGDVFVCDVADHKVLSKLKVSRNVPVKFGVFARHSSVLFVNSVESVIKCDYSTPPYCIAMTEQMTWSRRQFDLCHLRPTTDPRCHSYAIVPVVVPPATPPADAHKLDDYDVTALPYLTSS</sequence>
<dbReference type="SUPFAM" id="SSF50978">
    <property type="entry name" value="WD40 repeat-like"/>
    <property type="match status" value="1"/>
</dbReference>
<dbReference type="Proteomes" id="UP000007799">
    <property type="component" value="Unassembled WGS sequence"/>
</dbReference>
<dbReference type="KEGG" id="sre:PTSG_06427"/>
<gene>
    <name evidence="1" type="ORF">PTSG_06427</name>
</gene>
<dbReference type="AlphaFoldDB" id="F2UFS3"/>
<organism evidence="2">
    <name type="scientific">Salpingoeca rosetta (strain ATCC 50818 / BSB-021)</name>
    <dbReference type="NCBI Taxonomy" id="946362"/>
    <lineage>
        <taxon>Eukaryota</taxon>
        <taxon>Choanoflagellata</taxon>
        <taxon>Craspedida</taxon>
        <taxon>Salpingoecidae</taxon>
        <taxon>Salpingoeca</taxon>
    </lineage>
</organism>